<reference evidence="1" key="1">
    <citation type="journal article" date="2023" name="G3 (Bethesda)">
        <title>Whole genome assembly and annotation of the endangered Caribbean coral Acropora cervicornis.</title>
        <authorList>
            <person name="Selwyn J.D."/>
            <person name="Vollmer S.V."/>
        </authorList>
    </citation>
    <scope>NUCLEOTIDE SEQUENCE</scope>
    <source>
        <strain evidence="1">K2</strain>
    </source>
</reference>
<evidence type="ECO:0000313" key="1">
    <source>
        <dbReference type="EMBL" id="KAK2573129.1"/>
    </source>
</evidence>
<keyword evidence="2" id="KW-1185">Reference proteome</keyword>
<dbReference type="Proteomes" id="UP001249851">
    <property type="component" value="Unassembled WGS sequence"/>
</dbReference>
<comment type="caution">
    <text evidence="1">The sequence shown here is derived from an EMBL/GenBank/DDBJ whole genome shotgun (WGS) entry which is preliminary data.</text>
</comment>
<protein>
    <submittedName>
        <fullName evidence="1">DELTA-alicitoxin-Pse2b</fullName>
    </submittedName>
</protein>
<evidence type="ECO:0000313" key="2">
    <source>
        <dbReference type="Proteomes" id="UP001249851"/>
    </source>
</evidence>
<reference evidence="1" key="2">
    <citation type="journal article" date="2023" name="Science">
        <title>Genomic signatures of disease resistance in endangered staghorn corals.</title>
        <authorList>
            <person name="Vollmer S.V."/>
            <person name="Selwyn J.D."/>
            <person name="Despard B.A."/>
            <person name="Roesel C.L."/>
        </authorList>
    </citation>
    <scope>NUCLEOTIDE SEQUENCE</scope>
    <source>
        <strain evidence="1">K2</strain>
    </source>
</reference>
<accession>A0AAD9R4X9</accession>
<proteinExistence type="predicted"/>
<name>A0AAD9R4X9_ACRCE</name>
<dbReference type="EMBL" id="JARQWQ010000003">
    <property type="protein sequence ID" value="KAK2573129.1"/>
    <property type="molecule type" value="Genomic_DNA"/>
</dbReference>
<sequence>MSRFRHSTLTPLLIILEYNCRSDQFEITVEFLSIKSGASIKQTTFAQSSESYSERDFQIKSCVSLGGPTSVGEVGVKACGNISETERNRVSNMNTQVKLIVLGGTKNTRNALHSQITKELIEKLMNEADE</sequence>
<organism evidence="1 2">
    <name type="scientific">Acropora cervicornis</name>
    <name type="common">Staghorn coral</name>
    <dbReference type="NCBI Taxonomy" id="6130"/>
    <lineage>
        <taxon>Eukaryota</taxon>
        <taxon>Metazoa</taxon>
        <taxon>Cnidaria</taxon>
        <taxon>Anthozoa</taxon>
        <taxon>Hexacorallia</taxon>
        <taxon>Scleractinia</taxon>
        <taxon>Astrocoeniina</taxon>
        <taxon>Acroporidae</taxon>
        <taxon>Acropora</taxon>
    </lineage>
</organism>
<gene>
    <name evidence="1" type="ORF">P5673_002170</name>
</gene>
<dbReference type="AlphaFoldDB" id="A0AAD9R4X9"/>